<feature type="compositionally biased region" description="Polar residues" evidence="1">
    <location>
        <begin position="1"/>
        <end position="12"/>
    </location>
</feature>
<dbReference type="AlphaFoldDB" id="A0AAD9BFH4"/>
<name>A0AAD9BFH4_DISEL</name>
<reference evidence="2" key="1">
    <citation type="submission" date="2023-04" db="EMBL/GenBank/DDBJ databases">
        <title>Chromosome-level genome of Chaenocephalus aceratus.</title>
        <authorList>
            <person name="Park H."/>
        </authorList>
    </citation>
    <scope>NUCLEOTIDE SEQUENCE</scope>
    <source>
        <strain evidence="2">DE</strain>
        <tissue evidence="2">Muscle</tissue>
    </source>
</reference>
<feature type="compositionally biased region" description="Basic and acidic residues" evidence="1">
    <location>
        <begin position="74"/>
        <end position="92"/>
    </location>
</feature>
<sequence>MPNYGNATQQGKATLKAISVQKSPPVKSEHYFKSDPWASLSGVKIAKRHRWLPSAEHAVAPVFPQRCIAVTAGSDKHVPSRSRTTDESENRALRRAFMYQLKPSPAR</sequence>
<feature type="region of interest" description="Disordered" evidence="1">
    <location>
        <begin position="73"/>
        <end position="92"/>
    </location>
</feature>
<evidence type="ECO:0000313" key="2">
    <source>
        <dbReference type="EMBL" id="KAK1880553.1"/>
    </source>
</evidence>
<evidence type="ECO:0000313" key="3">
    <source>
        <dbReference type="Proteomes" id="UP001228049"/>
    </source>
</evidence>
<dbReference type="EMBL" id="JASDAP010000025">
    <property type="protein sequence ID" value="KAK1880553.1"/>
    <property type="molecule type" value="Genomic_DNA"/>
</dbReference>
<protein>
    <submittedName>
        <fullName evidence="2">Delta-1-pyrroline-5-carboxylate dehydrogenase mitochondrial</fullName>
    </submittedName>
</protein>
<keyword evidence="3" id="KW-1185">Reference proteome</keyword>
<dbReference type="Proteomes" id="UP001228049">
    <property type="component" value="Unassembled WGS sequence"/>
</dbReference>
<proteinExistence type="predicted"/>
<gene>
    <name evidence="2" type="ORF">KUDE01_026077</name>
</gene>
<feature type="region of interest" description="Disordered" evidence="1">
    <location>
        <begin position="1"/>
        <end position="20"/>
    </location>
</feature>
<comment type="caution">
    <text evidence="2">The sequence shown here is derived from an EMBL/GenBank/DDBJ whole genome shotgun (WGS) entry which is preliminary data.</text>
</comment>
<evidence type="ECO:0000256" key="1">
    <source>
        <dbReference type="SAM" id="MobiDB-lite"/>
    </source>
</evidence>
<organism evidence="2 3">
    <name type="scientific">Dissostichus eleginoides</name>
    <name type="common">Patagonian toothfish</name>
    <name type="synonym">Dissostichus amissus</name>
    <dbReference type="NCBI Taxonomy" id="100907"/>
    <lineage>
        <taxon>Eukaryota</taxon>
        <taxon>Metazoa</taxon>
        <taxon>Chordata</taxon>
        <taxon>Craniata</taxon>
        <taxon>Vertebrata</taxon>
        <taxon>Euteleostomi</taxon>
        <taxon>Actinopterygii</taxon>
        <taxon>Neopterygii</taxon>
        <taxon>Teleostei</taxon>
        <taxon>Neoteleostei</taxon>
        <taxon>Acanthomorphata</taxon>
        <taxon>Eupercaria</taxon>
        <taxon>Perciformes</taxon>
        <taxon>Notothenioidei</taxon>
        <taxon>Nototheniidae</taxon>
        <taxon>Dissostichus</taxon>
    </lineage>
</organism>
<accession>A0AAD9BFH4</accession>